<dbReference type="Gene3D" id="3.30.710.10">
    <property type="entry name" value="Potassium Channel Kv1.1, Chain A"/>
    <property type="match status" value="1"/>
</dbReference>
<evidence type="ECO:0000313" key="2">
    <source>
        <dbReference type="Proteomes" id="UP000041254"/>
    </source>
</evidence>
<dbReference type="InterPro" id="IPR011333">
    <property type="entry name" value="SKP1/BTB/POZ_sf"/>
</dbReference>
<protein>
    <recommendedName>
        <fullName evidence="3">Potassium channel tetramerisation-type BTB domain-containing protein</fullName>
    </recommendedName>
</protein>
<dbReference type="AlphaFoldDB" id="A0A0G4F542"/>
<name>A0A0G4F542_VITBC</name>
<gene>
    <name evidence="1" type="ORF">Vbra_8841</name>
</gene>
<dbReference type="PhylomeDB" id="A0A0G4F542"/>
<reference evidence="1 2" key="1">
    <citation type="submission" date="2014-11" db="EMBL/GenBank/DDBJ databases">
        <authorList>
            <person name="Zhu J."/>
            <person name="Qi W."/>
            <person name="Song R."/>
        </authorList>
    </citation>
    <scope>NUCLEOTIDE SEQUENCE [LARGE SCALE GENOMIC DNA]</scope>
</reference>
<evidence type="ECO:0008006" key="3">
    <source>
        <dbReference type="Google" id="ProtNLM"/>
    </source>
</evidence>
<organism evidence="1 2">
    <name type="scientific">Vitrella brassicaformis (strain CCMP3155)</name>
    <dbReference type="NCBI Taxonomy" id="1169540"/>
    <lineage>
        <taxon>Eukaryota</taxon>
        <taxon>Sar</taxon>
        <taxon>Alveolata</taxon>
        <taxon>Colpodellida</taxon>
        <taxon>Vitrellaceae</taxon>
        <taxon>Vitrella</taxon>
    </lineage>
</organism>
<dbReference type="VEuPathDB" id="CryptoDB:Vbra_8841"/>
<dbReference type="InterPro" id="IPR046357">
    <property type="entry name" value="PPIase_dom_sf"/>
</dbReference>
<sequence>MGSLNRVEATSALDTQVRLALEGLQAQRQEISAMRESIKDRNLKASVRSHPTPASTTKPMANKMASIFLACTKGAADASNGLSTTSATTTASNSSGEDDLLHLNVGGSVSRMRRRHLTASGAEGTLLAALFSGRWDECFLKDSSGRMFLDVDSAAFSSIRNAIFAGEREGVDDLVKAAHRRNLKGPHDFYIKLLLSPLKEPDDGTAQQQQQQSVVSTAHAKLSGLLSSVATFVKAFDAEQAKLDQEMELLKTETESVNPFLKPLYGDSETICSVDVCGRTISTLKSTIDEMGDVALGRRHDASLWSAPIESVSDAHIRRLVDFYRRKRLAAAFSDRKPYLRDAVRVPLRMATPAEQRFFEKTAAMYGILIEIDLSLPDDSGDGDYKRTPLGVLYRIVQPGNGTTPRLTQQITFDHISWKDAFDAADVWHQHRGQTVGFTRLLTWSAEAFLSMSEGEVRRLIVPASVNGWGATSYSELKLISIK</sequence>
<dbReference type="GO" id="GO:0003755">
    <property type="term" value="F:peptidyl-prolyl cis-trans isomerase activity"/>
    <property type="evidence" value="ECO:0007669"/>
    <property type="project" value="InterPro"/>
</dbReference>
<dbReference type="EMBL" id="CDMY01000373">
    <property type="protein sequence ID" value="CEM06957.1"/>
    <property type="molecule type" value="Genomic_DNA"/>
</dbReference>
<keyword evidence="2" id="KW-1185">Reference proteome</keyword>
<dbReference type="Gene3D" id="3.10.50.40">
    <property type="match status" value="1"/>
</dbReference>
<dbReference type="InParanoid" id="A0A0G4F542"/>
<dbReference type="Proteomes" id="UP000041254">
    <property type="component" value="Unassembled WGS sequence"/>
</dbReference>
<dbReference type="OrthoDB" id="431168at2759"/>
<accession>A0A0G4F542</accession>
<proteinExistence type="predicted"/>
<dbReference type="SUPFAM" id="SSF54695">
    <property type="entry name" value="POZ domain"/>
    <property type="match status" value="1"/>
</dbReference>
<evidence type="ECO:0000313" key="1">
    <source>
        <dbReference type="EMBL" id="CEM06957.1"/>
    </source>
</evidence>